<evidence type="ECO:0000259" key="6">
    <source>
        <dbReference type="PROSITE" id="PS50056"/>
    </source>
</evidence>
<dbReference type="OrthoDB" id="285418at2759"/>
<dbReference type="GO" id="GO:0008330">
    <property type="term" value="F:protein tyrosine/threonine phosphatase activity"/>
    <property type="evidence" value="ECO:0007669"/>
    <property type="project" value="TreeGrafter"/>
</dbReference>
<dbReference type="CDD" id="cd14279">
    <property type="entry name" value="CUE"/>
    <property type="match status" value="1"/>
</dbReference>
<dbReference type="PANTHER" id="PTHR10159:SF519">
    <property type="entry name" value="DUAL SPECIFICITY PROTEIN PHOSPHATASE MPK3"/>
    <property type="match status" value="1"/>
</dbReference>
<evidence type="ECO:0000313" key="8">
    <source>
        <dbReference type="Proteomes" id="UP000023152"/>
    </source>
</evidence>
<feature type="domain" description="Tyrosine-protein phosphatase" evidence="5">
    <location>
        <begin position="14"/>
        <end position="166"/>
    </location>
</feature>
<gene>
    <name evidence="7" type="ORF">RFI_06132</name>
</gene>
<dbReference type="SMART" id="SM00195">
    <property type="entry name" value="DSPc"/>
    <property type="match status" value="1"/>
</dbReference>
<proteinExistence type="inferred from homology"/>
<dbReference type="AlphaFoldDB" id="X6NYS5"/>
<keyword evidence="8" id="KW-1185">Reference proteome</keyword>
<dbReference type="GO" id="GO:0043409">
    <property type="term" value="P:negative regulation of MAPK cascade"/>
    <property type="evidence" value="ECO:0007669"/>
    <property type="project" value="TreeGrafter"/>
</dbReference>
<feature type="domain" description="Tyrosine specific protein phosphatases" evidence="6">
    <location>
        <begin position="84"/>
        <end position="144"/>
    </location>
</feature>
<dbReference type="EMBL" id="ASPP01005194">
    <property type="protein sequence ID" value="ETO30989.1"/>
    <property type="molecule type" value="Genomic_DNA"/>
</dbReference>
<dbReference type="PROSITE" id="PS50056">
    <property type="entry name" value="TYR_PHOSPHATASE_2"/>
    <property type="match status" value="1"/>
</dbReference>
<dbReference type="Proteomes" id="UP000023152">
    <property type="component" value="Unassembled WGS sequence"/>
</dbReference>
<dbReference type="InterPro" id="IPR029021">
    <property type="entry name" value="Prot-tyrosine_phosphatase-like"/>
</dbReference>
<dbReference type="GO" id="GO:0005737">
    <property type="term" value="C:cytoplasm"/>
    <property type="evidence" value="ECO:0007669"/>
    <property type="project" value="TreeGrafter"/>
</dbReference>
<comment type="similarity">
    <text evidence="1">Belongs to the protein-tyrosine phosphatase family. Non-receptor class dual specificity subfamily.</text>
</comment>
<dbReference type="Pfam" id="PF00782">
    <property type="entry name" value="DSPc"/>
    <property type="match status" value="1"/>
</dbReference>
<evidence type="ECO:0000313" key="7">
    <source>
        <dbReference type="EMBL" id="ETO30989.1"/>
    </source>
</evidence>
<dbReference type="GO" id="GO:0033550">
    <property type="term" value="F:MAP kinase tyrosine phosphatase activity"/>
    <property type="evidence" value="ECO:0007669"/>
    <property type="project" value="TreeGrafter"/>
</dbReference>
<dbReference type="InterPro" id="IPR000340">
    <property type="entry name" value="Dual-sp_phosphatase_cat-dom"/>
</dbReference>
<evidence type="ECO:0000259" key="5">
    <source>
        <dbReference type="PROSITE" id="PS50054"/>
    </source>
</evidence>
<dbReference type="CDD" id="cd14498">
    <property type="entry name" value="DSP"/>
    <property type="match status" value="1"/>
</dbReference>
<organism evidence="7 8">
    <name type="scientific">Reticulomyxa filosa</name>
    <dbReference type="NCBI Taxonomy" id="46433"/>
    <lineage>
        <taxon>Eukaryota</taxon>
        <taxon>Sar</taxon>
        <taxon>Rhizaria</taxon>
        <taxon>Retaria</taxon>
        <taxon>Foraminifera</taxon>
        <taxon>Monothalamids</taxon>
        <taxon>Reticulomyxidae</taxon>
        <taxon>Reticulomyxa</taxon>
    </lineage>
</organism>
<comment type="caution">
    <text evidence="7">The sequence shown here is derived from an EMBL/GenBank/DDBJ whole genome shotgun (WGS) entry which is preliminary data.</text>
</comment>
<evidence type="ECO:0000256" key="2">
    <source>
        <dbReference type="ARBA" id="ARBA00013064"/>
    </source>
</evidence>
<keyword evidence="3" id="KW-0378">Hydrolase</keyword>
<dbReference type="InterPro" id="IPR000387">
    <property type="entry name" value="Tyr_Pase_dom"/>
</dbReference>
<dbReference type="PANTHER" id="PTHR10159">
    <property type="entry name" value="DUAL SPECIFICITY PROTEIN PHOSPHATASE"/>
    <property type="match status" value="1"/>
</dbReference>
<dbReference type="Gene3D" id="3.90.190.10">
    <property type="entry name" value="Protein tyrosine phosphatase superfamily"/>
    <property type="match status" value="1"/>
</dbReference>
<evidence type="ECO:0000256" key="4">
    <source>
        <dbReference type="ARBA" id="ARBA00022912"/>
    </source>
</evidence>
<dbReference type="GO" id="GO:0017017">
    <property type="term" value="F:MAP kinase tyrosine/serine/threonine phosphatase activity"/>
    <property type="evidence" value="ECO:0007669"/>
    <property type="project" value="TreeGrafter"/>
</dbReference>
<sequence>MTTLVEEGDDAKSQGLYQLEPYLFLSAHYPTKNASTLKKYHITTIINVSNASDQIPTASLCAEFNIVYRPIKDDAMVNIIPTVKSLSLFMHESLKASKADKKKEIFLVHCNAGQSRSVSVVLAFYISYCQMSLKDAYTKVKSVKSDIGPNIGFMSQLCELEKATLNCETSSFDMKCYKIELLSRTFSQMKEEDIVKILEENQWDLERSQEKIFSTFLEN</sequence>
<accession>X6NYS5</accession>
<evidence type="ECO:0000256" key="3">
    <source>
        <dbReference type="ARBA" id="ARBA00022801"/>
    </source>
</evidence>
<name>X6NYS5_RETFI</name>
<dbReference type="PROSITE" id="PS50054">
    <property type="entry name" value="TYR_PHOSPHATASE_DUAL"/>
    <property type="match status" value="1"/>
</dbReference>
<protein>
    <recommendedName>
        <fullName evidence="2">protein-tyrosine-phosphatase</fullName>
        <ecNumber evidence="2">3.1.3.48</ecNumber>
    </recommendedName>
</protein>
<dbReference type="InterPro" id="IPR020422">
    <property type="entry name" value="TYR_PHOSPHATASE_DUAL_dom"/>
</dbReference>
<reference evidence="7 8" key="1">
    <citation type="journal article" date="2013" name="Curr. Biol.">
        <title>The Genome of the Foraminiferan Reticulomyxa filosa.</title>
        <authorList>
            <person name="Glockner G."/>
            <person name="Hulsmann N."/>
            <person name="Schleicher M."/>
            <person name="Noegel A.A."/>
            <person name="Eichinger L."/>
            <person name="Gallinger C."/>
            <person name="Pawlowski J."/>
            <person name="Sierra R."/>
            <person name="Euteneuer U."/>
            <person name="Pillet L."/>
            <person name="Moustafa A."/>
            <person name="Platzer M."/>
            <person name="Groth M."/>
            <person name="Szafranski K."/>
            <person name="Schliwa M."/>
        </authorList>
    </citation>
    <scope>NUCLEOTIDE SEQUENCE [LARGE SCALE GENOMIC DNA]</scope>
</reference>
<evidence type="ECO:0000256" key="1">
    <source>
        <dbReference type="ARBA" id="ARBA00008601"/>
    </source>
</evidence>
<dbReference type="SUPFAM" id="SSF52799">
    <property type="entry name" value="(Phosphotyrosine protein) phosphatases II"/>
    <property type="match status" value="1"/>
</dbReference>
<keyword evidence="4" id="KW-0904">Protein phosphatase</keyword>
<dbReference type="EC" id="3.1.3.48" evidence="2"/>